<dbReference type="Gene3D" id="1.10.8.10">
    <property type="entry name" value="DNA helicase RuvA subunit, C-terminal domain"/>
    <property type="match status" value="1"/>
</dbReference>
<dbReference type="GO" id="GO:0102559">
    <property type="term" value="F:peptide chain release factor N(5)-glutamine methyltransferase activity"/>
    <property type="evidence" value="ECO:0007669"/>
    <property type="project" value="UniProtKB-EC"/>
</dbReference>
<feature type="binding site" evidence="5">
    <location>
        <begin position="122"/>
        <end position="126"/>
    </location>
    <ligand>
        <name>S-adenosyl-L-methionine</name>
        <dbReference type="ChEBI" id="CHEBI:59789"/>
    </ligand>
</feature>
<dbReference type="InterPro" id="IPR040758">
    <property type="entry name" value="PrmC_N"/>
</dbReference>
<comment type="caution">
    <text evidence="5">Lacks conserved residue(s) required for the propagation of feature annotation.</text>
</comment>
<dbReference type="InterPro" id="IPR019874">
    <property type="entry name" value="RF_methyltr_PrmC"/>
</dbReference>
<evidence type="ECO:0000256" key="1">
    <source>
        <dbReference type="ARBA" id="ARBA00022603"/>
    </source>
</evidence>
<dbReference type="GO" id="GO:0032259">
    <property type="term" value="P:methylation"/>
    <property type="evidence" value="ECO:0007669"/>
    <property type="project" value="UniProtKB-KW"/>
</dbReference>
<evidence type="ECO:0000313" key="9">
    <source>
        <dbReference type="Proteomes" id="UP000635665"/>
    </source>
</evidence>
<dbReference type="InterPro" id="IPR050320">
    <property type="entry name" value="N5-glutamine_MTase"/>
</dbReference>
<evidence type="ECO:0000259" key="7">
    <source>
        <dbReference type="Pfam" id="PF17827"/>
    </source>
</evidence>
<dbReference type="PANTHER" id="PTHR18895">
    <property type="entry name" value="HEMK METHYLTRANSFERASE"/>
    <property type="match status" value="1"/>
</dbReference>
<accession>A0ABS0TGR6</accession>
<keyword evidence="3 5" id="KW-0949">S-adenosyl-L-methionine</keyword>
<evidence type="ECO:0000256" key="4">
    <source>
        <dbReference type="ARBA" id="ARBA00048391"/>
    </source>
</evidence>
<dbReference type="EMBL" id="JAEHNY010000007">
    <property type="protein sequence ID" value="MBI6120259.1"/>
    <property type="molecule type" value="Genomic_DNA"/>
</dbReference>
<evidence type="ECO:0000313" key="8">
    <source>
        <dbReference type="EMBL" id="MBI6120259.1"/>
    </source>
</evidence>
<evidence type="ECO:0000256" key="2">
    <source>
        <dbReference type="ARBA" id="ARBA00022679"/>
    </source>
</evidence>
<dbReference type="Proteomes" id="UP000635665">
    <property type="component" value="Unassembled WGS sequence"/>
</dbReference>
<dbReference type="EC" id="2.1.1.297" evidence="5"/>
<dbReference type="InterPro" id="IPR004556">
    <property type="entry name" value="HemK-like"/>
</dbReference>
<sequence length="284" mass="32552">MQLKAQKELFLETLEKDYPVEEVLSFFFLLTEAFLGVRRLDLALDPDLEIEPANIGRFENALARLKNHEPIQYIIGETEFFGLTFSVDNNVLVPRPETEELVQWVLEDFALEEKSLKILDIGTGSGCIAISLARHLPKAKVSALDISEKALEIAKANAKNNEVEISFIQQDILKTETLSGHWDIIVSNPPYVRELEKKEMQRNVLDHEPETALYVKDQDPLLFYNKITKLAKKALNPKAKLYFEINQYLAEETKTMMQKQGFICEKRKDLFGNFRMLKGVASTN</sequence>
<feature type="domain" description="Release factor glutamine methyltransferase N-terminal" evidence="7">
    <location>
        <begin position="29"/>
        <end position="76"/>
    </location>
</feature>
<dbReference type="InterPro" id="IPR002052">
    <property type="entry name" value="DNA_methylase_N6_adenine_CS"/>
</dbReference>
<dbReference type="Pfam" id="PF05175">
    <property type="entry name" value="MTS"/>
    <property type="match status" value="1"/>
</dbReference>
<dbReference type="InterPro" id="IPR007848">
    <property type="entry name" value="Small_mtfrase_dom"/>
</dbReference>
<evidence type="ECO:0000259" key="6">
    <source>
        <dbReference type="Pfam" id="PF05175"/>
    </source>
</evidence>
<dbReference type="NCBIfam" id="TIGR03534">
    <property type="entry name" value="RF_mod_PrmC"/>
    <property type="match status" value="1"/>
</dbReference>
<keyword evidence="9" id="KW-1185">Reference proteome</keyword>
<dbReference type="CDD" id="cd02440">
    <property type="entry name" value="AdoMet_MTases"/>
    <property type="match status" value="1"/>
</dbReference>
<dbReference type="HAMAP" id="MF_02126">
    <property type="entry name" value="RF_methyltr_PrmC"/>
    <property type="match status" value="1"/>
</dbReference>
<dbReference type="PROSITE" id="PS00092">
    <property type="entry name" value="N6_MTASE"/>
    <property type="match status" value="1"/>
</dbReference>
<dbReference type="NCBIfam" id="TIGR00536">
    <property type="entry name" value="hemK_fam"/>
    <property type="match status" value="1"/>
</dbReference>
<dbReference type="RefSeq" id="WP_198638669.1">
    <property type="nucleotide sequence ID" value="NZ_JAEHNY010000007.1"/>
</dbReference>
<dbReference type="Pfam" id="PF17827">
    <property type="entry name" value="PrmC_N"/>
    <property type="match status" value="1"/>
</dbReference>
<name>A0ABS0TGR6_9FLAO</name>
<dbReference type="SUPFAM" id="SSF53335">
    <property type="entry name" value="S-adenosyl-L-methionine-dependent methyltransferases"/>
    <property type="match status" value="1"/>
</dbReference>
<proteinExistence type="inferred from homology"/>
<comment type="caution">
    <text evidence="8">The sequence shown here is derived from an EMBL/GenBank/DDBJ whole genome shotgun (WGS) entry which is preliminary data.</text>
</comment>
<comment type="similarity">
    <text evidence="5">Belongs to the protein N5-glutamine methyltransferase family. PrmC subfamily.</text>
</comment>
<feature type="binding site" evidence="5">
    <location>
        <position position="188"/>
    </location>
    <ligand>
        <name>S-adenosyl-L-methionine</name>
        <dbReference type="ChEBI" id="CHEBI:59789"/>
    </ligand>
</feature>
<feature type="binding site" evidence="5">
    <location>
        <begin position="188"/>
        <end position="191"/>
    </location>
    <ligand>
        <name>substrate</name>
    </ligand>
</feature>
<evidence type="ECO:0000256" key="3">
    <source>
        <dbReference type="ARBA" id="ARBA00022691"/>
    </source>
</evidence>
<dbReference type="PANTHER" id="PTHR18895:SF74">
    <property type="entry name" value="MTRF1L RELEASE FACTOR GLUTAMINE METHYLTRANSFERASE"/>
    <property type="match status" value="1"/>
</dbReference>
<evidence type="ECO:0000256" key="5">
    <source>
        <dbReference type="HAMAP-Rule" id="MF_02126"/>
    </source>
</evidence>
<dbReference type="Gene3D" id="3.40.50.150">
    <property type="entry name" value="Vaccinia Virus protein VP39"/>
    <property type="match status" value="1"/>
</dbReference>
<gene>
    <name evidence="5 8" type="primary">prmC</name>
    <name evidence="8" type="ORF">I6U50_09520</name>
</gene>
<keyword evidence="1 5" id="KW-0489">Methyltransferase</keyword>
<dbReference type="InterPro" id="IPR029063">
    <property type="entry name" value="SAM-dependent_MTases_sf"/>
</dbReference>
<feature type="binding site" evidence="5">
    <location>
        <position position="145"/>
    </location>
    <ligand>
        <name>S-adenosyl-L-methionine</name>
        <dbReference type="ChEBI" id="CHEBI:59789"/>
    </ligand>
</feature>
<organism evidence="8 9">
    <name type="scientific">Salegentibacter maritimus</name>
    <dbReference type="NCBI Taxonomy" id="2794347"/>
    <lineage>
        <taxon>Bacteria</taxon>
        <taxon>Pseudomonadati</taxon>
        <taxon>Bacteroidota</taxon>
        <taxon>Flavobacteriia</taxon>
        <taxon>Flavobacteriales</taxon>
        <taxon>Flavobacteriaceae</taxon>
        <taxon>Salegentibacter</taxon>
    </lineage>
</organism>
<comment type="catalytic activity">
    <reaction evidence="4 5">
        <text>L-glutaminyl-[peptide chain release factor] + S-adenosyl-L-methionine = N(5)-methyl-L-glutaminyl-[peptide chain release factor] + S-adenosyl-L-homocysteine + H(+)</text>
        <dbReference type="Rhea" id="RHEA:42896"/>
        <dbReference type="Rhea" id="RHEA-COMP:10271"/>
        <dbReference type="Rhea" id="RHEA-COMP:10272"/>
        <dbReference type="ChEBI" id="CHEBI:15378"/>
        <dbReference type="ChEBI" id="CHEBI:30011"/>
        <dbReference type="ChEBI" id="CHEBI:57856"/>
        <dbReference type="ChEBI" id="CHEBI:59789"/>
        <dbReference type="ChEBI" id="CHEBI:61891"/>
        <dbReference type="EC" id="2.1.1.297"/>
    </reaction>
</comment>
<feature type="domain" description="Methyltransferase small" evidence="6">
    <location>
        <begin position="112"/>
        <end position="198"/>
    </location>
</feature>
<comment type="function">
    <text evidence="5">Methylates the class 1 translation termination release factors RF1/PrfA and RF2/PrfB on the glutamine residue of the universally conserved GGQ motif.</text>
</comment>
<reference evidence="8 9" key="1">
    <citation type="submission" date="2020-12" db="EMBL/GenBank/DDBJ databases">
        <title>Salegentibacter orientalis sp. nov., isolated from costal sediment.</title>
        <authorList>
            <person name="Lian F.-B."/>
        </authorList>
    </citation>
    <scope>NUCLEOTIDE SEQUENCE [LARGE SCALE GENOMIC DNA]</scope>
    <source>
        <strain evidence="8 9">F60176</strain>
    </source>
</reference>
<keyword evidence="2 5" id="KW-0808">Transferase</keyword>
<protein>
    <recommendedName>
        <fullName evidence="5">Release factor glutamine methyltransferase</fullName>
        <shortName evidence="5">RF MTase</shortName>
        <ecNumber evidence="5">2.1.1.297</ecNumber>
    </recommendedName>
    <alternativeName>
        <fullName evidence="5">N5-glutamine methyltransferase PrmC</fullName>
    </alternativeName>
    <alternativeName>
        <fullName evidence="5">Protein-(glutamine-N5) MTase PrmC</fullName>
    </alternativeName>
    <alternativeName>
        <fullName evidence="5">Protein-glutamine N-methyltransferase PrmC</fullName>
    </alternativeName>
</protein>